<comment type="caution">
    <text evidence="2">The sequence shown here is derived from an EMBL/GenBank/DDBJ whole genome shotgun (WGS) entry which is preliminary data.</text>
</comment>
<evidence type="ECO:0000256" key="1">
    <source>
        <dbReference type="SAM" id="MobiDB-lite"/>
    </source>
</evidence>
<feature type="region of interest" description="Disordered" evidence="1">
    <location>
        <begin position="26"/>
        <end position="98"/>
    </location>
</feature>
<feature type="compositionally biased region" description="Low complexity" evidence="1">
    <location>
        <begin position="26"/>
        <end position="41"/>
    </location>
</feature>
<evidence type="ECO:0000313" key="2">
    <source>
        <dbReference type="EMBL" id="KAA0150221.1"/>
    </source>
</evidence>
<feature type="compositionally biased region" description="Polar residues" evidence="1">
    <location>
        <begin position="89"/>
        <end position="98"/>
    </location>
</feature>
<sequence>MSEQPPRSPQRSEELAALLKKRKRLTSLSSLASGADSSEAAPSRPGPSSEPASQGTSQADARLSQGRPDEASREEPVRGSPEGACPLRQGQTPFEGQA</sequence>
<proteinExistence type="predicted"/>
<organism evidence="2 3">
    <name type="scientific">Cafeteria roenbergensis</name>
    <name type="common">Marine flagellate</name>
    <dbReference type="NCBI Taxonomy" id="33653"/>
    <lineage>
        <taxon>Eukaryota</taxon>
        <taxon>Sar</taxon>
        <taxon>Stramenopiles</taxon>
        <taxon>Bigyra</taxon>
        <taxon>Opalozoa</taxon>
        <taxon>Bicosoecida</taxon>
        <taxon>Cafeteriaceae</taxon>
        <taxon>Cafeteria</taxon>
    </lineage>
</organism>
<keyword evidence="3" id="KW-1185">Reference proteome</keyword>
<dbReference type="EMBL" id="VLTN01000036">
    <property type="protein sequence ID" value="KAA0150221.1"/>
    <property type="molecule type" value="Genomic_DNA"/>
</dbReference>
<name>A0A5A8CEI2_CAFRO</name>
<dbReference type="Proteomes" id="UP000323011">
    <property type="component" value="Unassembled WGS sequence"/>
</dbReference>
<evidence type="ECO:0000313" key="3">
    <source>
        <dbReference type="Proteomes" id="UP000323011"/>
    </source>
</evidence>
<feature type="compositionally biased region" description="Polar residues" evidence="1">
    <location>
        <begin position="50"/>
        <end position="59"/>
    </location>
</feature>
<reference evidence="2 3" key="1">
    <citation type="submission" date="2019-07" db="EMBL/GenBank/DDBJ databases">
        <title>Genomes of Cafeteria roenbergensis.</title>
        <authorList>
            <person name="Fischer M.G."/>
            <person name="Hackl T."/>
            <person name="Roman M."/>
        </authorList>
    </citation>
    <scope>NUCLEOTIDE SEQUENCE [LARGE SCALE GENOMIC DNA]</scope>
    <source>
        <strain evidence="2 3">BVI</strain>
    </source>
</reference>
<gene>
    <name evidence="2" type="ORF">FNF29_05461</name>
</gene>
<accession>A0A5A8CEI2</accession>
<protein>
    <submittedName>
        <fullName evidence="2">Uncharacterized protein</fullName>
    </submittedName>
</protein>
<dbReference type="AlphaFoldDB" id="A0A5A8CEI2"/>
<feature type="compositionally biased region" description="Basic and acidic residues" evidence="1">
    <location>
        <begin position="67"/>
        <end position="77"/>
    </location>
</feature>